<dbReference type="EMBL" id="BAAAEU010000007">
    <property type="protein sequence ID" value="GAA0714331.1"/>
    <property type="molecule type" value="Genomic_DNA"/>
</dbReference>
<gene>
    <name evidence="2" type="ORF">GCM10009105_18770</name>
</gene>
<feature type="transmembrane region" description="Helical" evidence="1">
    <location>
        <begin position="129"/>
        <end position="149"/>
    </location>
</feature>
<evidence type="ECO:0000313" key="2">
    <source>
        <dbReference type="EMBL" id="GAA0714331.1"/>
    </source>
</evidence>
<organism evidence="2 3">
    <name type="scientific">Dokdonella soli</name>
    <dbReference type="NCBI Taxonomy" id="529810"/>
    <lineage>
        <taxon>Bacteria</taxon>
        <taxon>Pseudomonadati</taxon>
        <taxon>Pseudomonadota</taxon>
        <taxon>Gammaproteobacteria</taxon>
        <taxon>Lysobacterales</taxon>
        <taxon>Rhodanobacteraceae</taxon>
        <taxon>Dokdonella</taxon>
    </lineage>
</organism>
<protein>
    <submittedName>
        <fullName evidence="2">Uncharacterized protein</fullName>
    </submittedName>
</protein>
<evidence type="ECO:0000313" key="3">
    <source>
        <dbReference type="Proteomes" id="UP001501523"/>
    </source>
</evidence>
<feature type="transmembrane region" description="Helical" evidence="1">
    <location>
        <begin position="9"/>
        <end position="31"/>
    </location>
</feature>
<name>A0ABN1II81_9GAMM</name>
<dbReference type="NCBIfam" id="NF041730">
    <property type="entry name" value="XrtH_assoc"/>
    <property type="match status" value="1"/>
</dbReference>
<proteinExistence type="predicted"/>
<dbReference type="Proteomes" id="UP001501523">
    <property type="component" value="Unassembled WGS sequence"/>
</dbReference>
<comment type="caution">
    <text evidence="2">The sequence shown here is derived from an EMBL/GenBank/DDBJ whole genome shotgun (WGS) entry which is preliminary data.</text>
</comment>
<keyword evidence="1" id="KW-0472">Membrane</keyword>
<keyword evidence="1" id="KW-0812">Transmembrane</keyword>
<sequence>MALNPIREFALKALLWLPLAFVIWFVLAPLWILPAVLLAKSVLLGVWGGLFAAVARGGDLLDATGHVIGHADYLVSLSTSVTVTVPAGPEGPGGVGVLEPTINPMVYAYSLPLFGGLAMATPLSTGRRIVQLGLALAVIWIALAFGIVAESLKALAFDAGDSGAAAIARAGLAPNAIALAYQFGYLILPAVVPVTLWIGLNRGFIDLLVRSGGEPAATIGGQSRDHDQH</sequence>
<dbReference type="InterPro" id="IPR049823">
    <property type="entry name" value="XrtH_assoc"/>
</dbReference>
<keyword evidence="1" id="KW-1133">Transmembrane helix</keyword>
<feature type="transmembrane region" description="Helical" evidence="1">
    <location>
        <begin position="179"/>
        <end position="200"/>
    </location>
</feature>
<keyword evidence="3" id="KW-1185">Reference proteome</keyword>
<reference evidence="2 3" key="1">
    <citation type="journal article" date="2019" name="Int. J. Syst. Evol. Microbiol.">
        <title>The Global Catalogue of Microorganisms (GCM) 10K type strain sequencing project: providing services to taxonomists for standard genome sequencing and annotation.</title>
        <authorList>
            <consortium name="The Broad Institute Genomics Platform"/>
            <consortium name="The Broad Institute Genome Sequencing Center for Infectious Disease"/>
            <person name="Wu L."/>
            <person name="Ma J."/>
        </authorList>
    </citation>
    <scope>NUCLEOTIDE SEQUENCE [LARGE SCALE GENOMIC DNA]</scope>
    <source>
        <strain evidence="2 3">JCM 15421</strain>
    </source>
</reference>
<evidence type="ECO:0000256" key="1">
    <source>
        <dbReference type="SAM" id="Phobius"/>
    </source>
</evidence>
<dbReference type="RefSeq" id="WP_379988864.1">
    <property type="nucleotide sequence ID" value="NZ_JBHSMO010000004.1"/>
</dbReference>
<accession>A0ABN1II81</accession>